<dbReference type="InterPro" id="IPR048996">
    <property type="entry name" value="PGRS_rpt"/>
</dbReference>
<name>A0A1A3PCD4_MYCAS</name>
<comment type="caution">
    <text evidence="2">The sequence shown here is derived from an EMBL/GenBank/DDBJ whole genome shotgun (WGS) entry which is preliminary data.</text>
</comment>
<dbReference type="Gene3D" id="1.10.287.850">
    <property type="entry name" value="HP0062-like domain"/>
    <property type="match status" value="1"/>
</dbReference>
<dbReference type="Proteomes" id="UP000093928">
    <property type="component" value="Unassembled WGS sequence"/>
</dbReference>
<dbReference type="RefSeq" id="WP_065142439.1">
    <property type="nucleotide sequence ID" value="NZ_LZLS01000017.1"/>
</dbReference>
<dbReference type="CDD" id="cd07067">
    <property type="entry name" value="HP_PGM_like"/>
    <property type="match status" value="1"/>
</dbReference>
<protein>
    <recommendedName>
        <fullName evidence="1">PE domain-containing protein</fullName>
    </recommendedName>
</protein>
<proteinExistence type="predicted"/>
<evidence type="ECO:0000259" key="1">
    <source>
        <dbReference type="Pfam" id="PF00934"/>
    </source>
</evidence>
<dbReference type="AlphaFoldDB" id="A0A1A3PCD4"/>
<dbReference type="InterPro" id="IPR029033">
    <property type="entry name" value="His_PPase_superfam"/>
</dbReference>
<dbReference type="SUPFAM" id="SSF140459">
    <property type="entry name" value="PE/PPE dimer-like"/>
    <property type="match status" value="1"/>
</dbReference>
<dbReference type="InterPro" id="IPR038332">
    <property type="entry name" value="PPE_sf"/>
</dbReference>
<dbReference type="InterPro" id="IPR000084">
    <property type="entry name" value="PE-PGRS_N"/>
</dbReference>
<evidence type="ECO:0000313" key="2">
    <source>
        <dbReference type="EMBL" id="OBK30954.1"/>
    </source>
</evidence>
<dbReference type="Pfam" id="PF21526">
    <property type="entry name" value="PGRS"/>
    <property type="match status" value="1"/>
</dbReference>
<dbReference type="EMBL" id="LZLS01000017">
    <property type="protein sequence ID" value="OBK30954.1"/>
    <property type="molecule type" value="Genomic_DNA"/>
</dbReference>
<dbReference type="Pfam" id="PF00300">
    <property type="entry name" value="His_Phos_1"/>
    <property type="match status" value="1"/>
</dbReference>
<dbReference type="SMART" id="SM00855">
    <property type="entry name" value="PGAM"/>
    <property type="match status" value="1"/>
</dbReference>
<reference evidence="2 3" key="1">
    <citation type="submission" date="2016-06" db="EMBL/GenBank/DDBJ databases">
        <authorList>
            <person name="Kjaerup R.B."/>
            <person name="Dalgaard T.S."/>
            <person name="Juul-Madsen H.R."/>
        </authorList>
    </citation>
    <scope>NUCLEOTIDE SEQUENCE [LARGE SCALE GENOMIC DNA]</scope>
    <source>
        <strain evidence="2 3">1165133.8</strain>
    </source>
</reference>
<dbReference type="Gene3D" id="3.40.50.1240">
    <property type="entry name" value="Phosphoglycerate mutase-like"/>
    <property type="match status" value="1"/>
</dbReference>
<organism evidence="2 3">
    <name type="scientific">Mycobacterium asiaticum</name>
    <dbReference type="NCBI Taxonomy" id="1790"/>
    <lineage>
        <taxon>Bacteria</taxon>
        <taxon>Bacillati</taxon>
        <taxon>Actinomycetota</taxon>
        <taxon>Actinomycetes</taxon>
        <taxon>Mycobacteriales</taxon>
        <taxon>Mycobacteriaceae</taxon>
        <taxon>Mycobacterium</taxon>
    </lineage>
</organism>
<gene>
    <name evidence="2" type="ORF">A5634_14895</name>
</gene>
<feature type="domain" description="PE" evidence="1">
    <location>
        <begin position="4"/>
        <end position="93"/>
    </location>
</feature>
<dbReference type="OrthoDB" id="9793115at2"/>
<dbReference type="InterPro" id="IPR013078">
    <property type="entry name" value="His_Pase_superF_clade-1"/>
</dbReference>
<evidence type="ECO:0000313" key="3">
    <source>
        <dbReference type="Proteomes" id="UP000093928"/>
    </source>
</evidence>
<dbReference type="SUPFAM" id="SSF53254">
    <property type="entry name" value="Phosphoglycerate mutase-like"/>
    <property type="match status" value="1"/>
</dbReference>
<dbReference type="Pfam" id="PF00934">
    <property type="entry name" value="PE"/>
    <property type="match status" value="1"/>
</dbReference>
<accession>A0A1A3PCD4</accession>
<sequence>MSFVVAALDMMETATADVAQIGGALNAGSLAAVIPTTQVAAAAADEVSVAVAALFGAHANEYQAAAAQAVAYHQEFVRNLGAAAASYGGAEAAILGQLESTLLGGGAVAGISDAINEISSGAFQGLVYGPVHAIGQAWIASPLGQAIDPVINAPTQALFGRDLIGNGSAGTASHPNGGAGGFLFGDGGAGYSPTGGVLPLAGGTGGSAGLIGTGGTGGTGWAGGTGGIGGVGGLLMGNGGHGGAGGAAIPTTGTGGAGGAGGQALLFGDGGYGGTGGTGGTLGALGERGYPGLFIGRGGSTVPILNDQIVTIDFVRHGETASNVAGLLDTAAPGPSLTALGQLQAANVASVLNGQGTFAGIFESQMIRTQKTAAALAAYAGQPAPVILSGLNEINAGILEDMQQIPAGLFYLAGPLVWTLGLPAFPMLAPLSTNPTGLDFASGFNGAVQTMYNAAVANPSHTVAAYSSALTIEAGTMMMVDNPNPLLLLTHTLPNTGVVVVQGSPQTGWTMVSYDGMPVGPANLPTQLFVDVRNLITAPQYASYDVGAALFTGNPATIVNAVRDGVREVTTATVHFPFAVAESLLSAV</sequence>